<evidence type="ECO:0000256" key="1">
    <source>
        <dbReference type="SAM" id="MobiDB-lite"/>
    </source>
</evidence>
<dbReference type="EMBL" id="CAGA01000027">
    <property type="protein sequence ID" value="CCE31046.1"/>
    <property type="molecule type" value="Genomic_DNA"/>
</dbReference>
<evidence type="ECO:0000313" key="2">
    <source>
        <dbReference type="EMBL" id="CCE31046.1"/>
    </source>
</evidence>
<accession>M1W1L7</accession>
<dbReference type="VEuPathDB" id="FungiDB:CPUR_04897"/>
<organism evidence="2 3">
    <name type="scientific">Claviceps purpurea (strain 20.1)</name>
    <name type="common">Ergot fungus</name>
    <name type="synonym">Sphacelia segetum</name>
    <dbReference type="NCBI Taxonomy" id="1111077"/>
    <lineage>
        <taxon>Eukaryota</taxon>
        <taxon>Fungi</taxon>
        <taxon>Dikarya</taxon>
        <taxon>Ascomycota</taxon>
        <taxon>Pezizomycotina</taxon>
        <taxon>Sordariomycetes</taxon>
        <taxon>Hypocreomycetidae</taxon>
        <taxon>Hypocreales</taxon>
        <taxon>Clavicipitaceae</taxon>
        <taxon>Claviceps</taxon>
    </lineage>
</organism>
<feature type="region of interest" description="Disordered" evidence="1">
    <location>
        <begin position="129"/>
        <end position="148"/>
    </location>
</feature>
<dbReference type="OrthoDB" id="4944708at2759"/>
<keyword evidence="3" id="KW-1185">Reference proteome</keyword>
<reference evidence="2 3" key="1">
    <citation type="journal article" date="2013" name="PLoS Genet.">
        <title>Plant-symbiotic fungi as chemical engineers: Multi-genome analysis of the Clavicipitaceae reveals dynamics of alkaloid loci.</title>
        <authorList>
            <person name="Schardl C.L."/>
            <person name="Young C.A."/>
            <person name="Hesse U."/>
            <person name="Amyotte S.G."/>
            <person name="Andreeva K."/>
            <person name="Calie P.J."/>
            <person name="Fleetwood D.J."/>
            <person name="Haws D.C."/>
            <person name="Moore N."/>
            <person name="Oeser B."/>
            <person name="Panaccione D.G."/>
            <person name="Schweri K.K."/>
            <person name="Voisey C.R."/>
            <person name="Farman M.L."/>
            <person name="Jaromczyk J.W."/>
            <person name="Roe B.A."/>
            <person name="O'Sullivan D.M."/>
            <person name="Scott B."/>
            <person name="Tudzynski P."/>
            <person name="An Z."/>
            <person name="Arnaoudova E.G."/>
            <person name="Bullock C.T."/>
            <person name="Charlton N.D."/>
            <person name="Chen L."/>
            <person name="Cox M."/>
            <person name="Dinkins R.D."/>
            <person name="Florea S."/>
            <person name="Glenn A.E."/>
            <person name="Gordon A."/>
            <person name="Gueldener U."/>
            <person name="Harris D.R."/>
            <person name="Hollin W."/>
            <person name="Jaromczyk J."/>
            <person name="Johnson R.D."/>
            <person name="Khan A.K."/>
            <person name="Leistner E."/>
            <person name="Leuchtmann A."/>
            <person name="Li C."/>
            <person name="Liu J."/>
            <person name="Liu J."/>
            <person name="Liu M."/>
            <person name="Mace W."/>
            <person name="Machado C."/>
            <person name="Nagabhyru P."/>
            <person name="Pan J."/>
            <person name="Schmid J."/>
            <person name="Sugawara K."/>
            <person name="Steiner U."/>
            <person name="Takach J.E."/>
            <person name="Tanaka E."/>
            <person name="Webb J.S."/>
            <person name="Wilson E.V."/>
            <person name="Wiseman J.L."/>
            <person name="Yoshida R."/>
            <person name="Zeng Z."/>
        </authorList>
    </citation>
    <scope>NUCLEOTIDE SEQUENCE [LARGE SCALE GENOMIC DNA]</scope>
    <source>
        <strain evidence="2 3">20.1</strain>
    </source>
</reference>
<comment type="caution">
    <text evidence="2">The sequence shown here is derived from an EMBL/GenBank/DDBJ whole genome shotgun (WGS) entry which is preliminary data.</text>
</comment>
<sequence length="197" mass="21733">MADHSVNGTGSGTNGHSQSRNYIGRDSPPDSTARGLDRLPEPLQTEQVRLRLSAVRRIFVANTELRIAMAPPQSAEVTTTPQVVEVTLGEFRRFLERRAEVTTTPQNVEVTLGDFRRVRRFLERRQEQAALHQADAPDPDEVATGEEGDVEAAVEDCLVHHDQVLVAGGQDGLRAKAIEASKRVRQEELTRCSSSLV</sequence>
<gene>
    <name evidence="2" type="ORF">CPUR_04897</name>
</gene>
<feature type="region of interest" description="Disordered" evidence="1">
    <location>
        <begin position="1"/>
        <end position="42"/>
    </location>
</feature>
<dbReference type="AlphaFoldDB" id="M1W1L7"/>
<dbReference type="Proteomes" id="UP000016801">
    <property type="component" value="Unassembled WGS sequence"/>
</dbReference>
<evidence type="ECO:0000313" key="3">
    <source>
        <dbReference type="Proteomes" id="UP000016801"/>
    </source>
</evidence>
<name>M1W1L7_CLAP2</name>
<dbReference type="HOGENOM" id="CLU_1384029_0_0_1"/>
<proteinExistence type="predicted"/>
<protein>
    <submittedName>
        <fullName evidence="2">Uncharacterized protein</fullName>
    </submittedName>
</protein>
<feature type="compositionally biased region" description="Acidic residues" evidence="1">
    <location>
        <begin position="137"/>
        <end position="148"/>
    </location>
</feature>